<dbReference type="RefSeq" id="WP_169661834.1">
    <property type="nucleotide sequence ID" value="NZ_CP076133.1"/>
</dbReference>
<dbReference type="Pfam" id="PF10050">
    <property type="entry name" value="DUF2284"/>
    <property type="match status" value="1"/>
</dbReference>
<sequence>MEKEILNKCLQYGATKAAIVSVDKITFDEKLRAYCEVDKCGHFGKNYACPPLVGNVNEVIAEAKSYKKALVYQTISDLEHSLDRKGMLNGMRYHDKVANKINKEIEQHFDKHLDLRAGPCTVCKECTAVINEACKHPEKKRASLEAYSINVSLLAKECNMDYEYNERLVTYFGAFLLN</sequence>
<gene>
    <name evidence="1" type="ORF">KMW28_24150</name>
</gene>
<dbReference type="Proteomes" id="UP000678679">
    <property type="component" value="Chromosome 2"/>
</dbReference>
<keyword evidence="2" id="KW-1185">Reference proteome</keyword>
<dbReference type="KEGG" id="fya:KMW28_24150"/>
<organism evidence="1 2">
    <name type="scientific">Flammeovirga yaeyamensis</name>
    <dbReference type="NCBI Taxonomy" id="367791"/>
    <lineage>
        <taxon>Bacteria</taxon>
        <taxon>Pseudomonadati</taxon>
        <taxon>Bacteroidota</taxon>
        <taxon>Cytophagia</taxon>
        <taxon>Cytophagales</taxon>
        <taxon>Flammeovirgaceae</taxon>
        <taxon>Flammeovirga</taxon>
    </lineage>
</organism>
<dbReference type="AlphaFoldDB" id="A0AAX1NDG4"/>
<evidence type="ECO:0000313" key="2">
    <source>
        <dbReference type="Proteomes" id="UP000678679"/>
    </source>
</evidence>
<accession>A0AAX1NDG4</accession>
<dbReference type="EMBL" id="CP076133">
    <property type="protein sequence ID" value="QWG05515.1"/>
    <property type="molecule type" value="Genomic_DNA"/>
</dbReference>
<protein>
    <submittedName>
        <fullName evidence="1">DUF2284 domain-containing protein</fullName>
    </submittedName>
</protein>
<reference evidence="1 2" key="1">
    <citation type="submission" date="2021-05" db="EMBL/GenBank/DDBJ databases">
        <title>Comparative genomic studies on the polysaccharide-degrading batcterial strains of the Flammeovirga genus.</title>
        <authorList>
            <person name="Zewei F."/>
            <person name="Zheng Z."/>
            <person name="Yu L."/>
            <person name="Ruyue G."/>
            <person name="Yanhong M."/>
            <person name="Yuanyuan C."/>
            <person name="Jingyan G."/>
            <person name="Wenjun H."/>
        </authorList>
    </citation>
    <scope>NUCLEOTIDE SEQUENCE [LARGE SCALE GENOMIC DNA]</scope>
    <source>
        <strain evidence="1 2">NBRC:100898</strain>
    </source>
</reference>
<dbReference type="InterPro" id="IPR019271">
    <property type="entry name" value="DUF2284_metal-binding"/>
</dbReference>
<proteinExistence type="predicted"/>
<evidence type="ECO:0000313" key="1">
    <source>
        <dbReference type="EMBL" id="QWG05515.1"/>
    </source>
</evidence>
<name>A0AAX1NDG4_9BACT</name>